<evidence type="ECO:0000256" key="2">
    <source>
        <dbReference type="ARBA" id="ARBA00004496"/>
    </source>
</evidence>
<feature type="compositionally biased region" description="Low complexity" evidence="6">
    <location>
        <begin position="682"/>
        <end position="706"/>
    </location>
</feature>
<dbReference type="PROSITE" id="PS51180">
    <property type="entry name" value="BRO1"/>
    <property type="match status" value="1"/>
</dbReference>
<comment type="caution">
    <text evidence="8">The sequence shown here is derived from an EMBL/GenBank/DDBJ whole genome shotgun (WGS) entry which is preliminary data.</text>
</comment>
<evidence type="ECO:0000313" key="8">
    <source>
        <dbReference type="EMBL" id="KAG7663678.1"/>
    </source>
</evidence>
<gene>
    <name evidence="8" type="ORF">J8A68_002794</name>
</gene>
<reference evidence="8 9" key="1">
    <citation type="journal article" date="2021" name="DNA Res.">
        <title>Genome analysis of Candida subhashii reveals its hybrid nature and dual mitochondrial genome conformations.</title>
        <authorList>
            <person name="Mixao V."/>
            <person name="Hegedusova E."/>
            <person name="Saus E."/>
            <person name="Pryszcz L.P."/>
            <person name="Cillingova A."/>
            <person name="Nosek J."/>
            <person name="Gabaldon T."/>
        </authorList>
    </citation>
    <scope>NUCLEOTIDE SEQUENCE [LARGE SCALE GENOMIC DNA]</scope>
    <source>
        <strain evidence="8 9">CBS 10753</strain>
    </source>
</reference>
<dbReference type="Proteomes" id="UP000694255">
    <property type="component" value="Unassembled WGS sequence"/>
</dbReference>
<evidence type="ECO:0000256" key="1">
    <source>
        <dbReference type="ARBA" id="ARBA00004177"/>
    </source>
</evidence>
<proteinExistence type="predicted"/>
<evidence type="ECO:0000256" key="6">
    <source>
        <dbReference type="SAM" id="MobiDB-lite"/>
    </source>
</evidence>
<organism evidence="8 9">
    <name type="scientific">[Candida] subhashii</name>
    <dbReference type="NCBI Taxonomy" id="561895"/>
    <lineage>
        <taxon>Eukaryota</taxon>
        <taxon>Fungi</taxon>
        <taxon>Dikarya</taxon>
        <taxon>Ascomycota</taxon>
        <taxon>Saccharomycotina</taxon>
        <taxon>Pichiomycetes</taxon>
        <taxon>Debaryomycetaceae</taxon>
        <taxon>Spathaspora</taxon>
    </lineage>
</organism>
<dbReference type="OrthoDB" id="2141925at2759"/>
<feature type="domain" description="BRO1" evidence="7">
    <location>
        <begin position="1"/>
        <end position="214"/>
    </location>
</feature>
<dbReference type="RefSeq" id="XP_049263910.1">
    <property type="nucleotide sequence ID" value="XM_049406581.1"/>
</dbReference>
<name>A0A8J5UIJ3_9ASCO</name>
<evidence type="ECO:0000256" key="5">
    <source>
        <dbReference type="ARBA" id="ARBA00041284"/>
    </source>
</evidence>
<comment type="subcellular location">
    <subcellularLocation>
        <location evidence="2">Cytoplasm</location>
    </subcellularLocation>
    <subcellularLocation>
        <location evidence="1">Endosome</location>
    </subcellularLocation>
</comment>
<dbReference type="Pfam" id="PF03097">
    <property type="entry name" value="BRO1"/>
    <property type="match status" value="1"/>
</dbReference>
<dbReference type="Pfam" id="PF13949">
    <property type="entry name" value="ALIX_LYPXL_bnd"/>
    <property type="match status" value="1"/>
</dbReference>
<evidence type="ECO:0000256" key="3">
    <source>
        <dbReference type="ARBA" id="ARBA00022490"/>
    </source>
</evidence>
<feature type="region of interest" description="Disordered" evidence="6">
    <location>
        <begin position="565"/>
        <end position="744"/>
    </location>
</feature>
<dbReference type="AlphaFoldDB" id="A0A8J5UIJ3"/>
<dbReference type="InterPro" id="IPR004328">
    <property type="entry name" value="BRO1_dom"/>
</dbReference>
<keyword evidence="3" id="KW-0963">Cytoplasm</keyword>
<evidence type="ECO:0000313" key="9">
    <source>
        <dbReference type="Proteomes" id="UP000694255"/>
    </source>
</evidence>
<dbReference type="GO" id="GO:0005768">
    <property type="term" value="C:endosome"/>
    <property type="evidence" value="ECO:0007669"/>
    <property type="project" value="UniProtKB-SubCell"/>
</dbReference>
<keyword evidence="9" id="KW-1185">Reference proteome</keyword>
<evidence type="ECO:0000259" key="7">
    <source>
        <dbReference type="PROSITE" id="PS51180"/>
    </source>
</evidence>
<feature type="compositionally biased region" description="Polar residues" evidence="6">
    <location>
        <begin position="644"/>
        <end position="664"/>
    </location>
</feature>
<keyword evidence="4" id="KW-0967">Endosome</keyword>
<dbReference type="InterPro" id="IPR025304">
    <property type="entry name" value="ALIX_V_dom"/>
</dbReference>
<dbReference type="GO" id="GO:0043328">
    <property type="term" value="P:protein transport to vacuole involved in ubiquitin-dependent protein catabolic process via the multivesicular body sorting pathway"/>
    <property type="evidence" value="ECO:0007669"/>
    <property type="project" value="TreeGrafter"/>
</dbReference>
<evidence type="ECO:0000256" key="4">
    <source>
        <dbReference type="ARBA" id="ARBA00022753"/>
    </source>
</evidence>
<dbReference type="PANTHER" id="PTHR23030:SF30">
    <property type="entry name" value="TYROSINE-PROTEIN PHOSPHATASE NON-RECEPTOR TYPE 23"/>
    <property type="match status" value="1"/>
</dbReference>
<protein>
    <recommendedName>
        <fullName evidence="5">BRO domain-containing protein 1</fullName>
    </recommendedName>
</protein>
<accession>A0A8J5UIJ3</accession>
<feature type="compositionally biased region" description="Polar residues" evidence="6">
    <location>
        <begin position="707"/>
        <end position="744"/>
    </location>
</feature>
<sequence>MIGQDKKESFAYYDGDDDNDSGYEEMESLSKPEANYVAANLDLSWVGTIYFKYIYFKSLAYYFNGLQLEANKKYGSSIAYLTKSKDIIKQVHSITLRAISKGHGDVYELLDNYKYQKDALEIKLNDLNKDNDLIYHDIVPSLVTLPEIKPMDSTKIIRINENAMLKEINEQNYNNFLNNVVPFNIHELSSLYSEEKSQFLRNELDLVEVSNEETSSILEYLKLPKSLVEIKELINKDTQPFEIPNEILTKVREVSSNFDQDETNKHQIDGIRKQIFEKISEIERLGQSSFSGREETIQLKKALYEATNSDNKLFSLIDRPLYEILSKGPQSKSFKQLFAIETEHQPEVSLLDIDETTDNQAIMTKIKRIEDLLHDIHSVKSNKMKLVEDLKKEIHSDDISNILILNSKLKSENEIKSVIFPEELKKFAPFNEQLDWLIKQEKKFVSELRSAWESLNSNKEIKKIISKQTRMDSKIIDENGRIQQFYDNWSKYHVGLSKGKQFYQGLLDQCIRVKNEIEQGLKFDEQFKNMKVSEAPPTFSNQYQQQYQAAPAPTAQYQQPIVNRSSTGEFPSQQQPSNFYRPENQPKPPSFSGLDNQNFPPSINRQPSLPRQYENDSGSFTRGGLNEYMQQQPPQLPPQPIINRASTGGSFNYGQGYQSPQSTGYVRPPQLPPKQRMQGDLQPSIPMMPQQQIMPPQQQQPQQQPPLFNQKTPNSNRSESNLIYDQPSTYNPNMYNFFSSSNAK</sequence>
<dbReference type="GeneID" id="73469595"/>
<dbReference type="PANTHER" id="PTHR23030">
    <property type="entry name" value="PCD6 INTERACTING PROTEIN-RELATED"/>
    <property type="match status" value="1"/>
</dbReference>
<dbReference type="EMBL" id="JAGSYN010000123">
    <property type="protein sequence ID" value="KAG7663678.1"/>
    <property type="molecule type" value="Genomic_DNA"/>
</dbReference>
<feature type="compositionally biased region" description="Polar residues" evidence="6">
    <location>
        <begin position="565"/>
        <end position="578"/>
    </location>
</feature>
<feature type="compositionally biased region" description="Polar residues" evidence="6">
    <location>
        <begin position="593"/>
        <end position="620"/>
    </location>
</feature>